<dbReference type="EC" id="3.2.1.4" evidence="3"/>
<dbReference type="STRING" id="490188.SAMN04488068_3124"/>
<evidence type="ECO:0000313" key="8">
    <source>
        <dbReference type="EMBL" id="SHH28161.1"/>
    </source>
</evidence>
<reference evidence="8 9" key="1">
    <citation type="submission" date="2016-11" db="EMBL/GenBank/DDBJ databases">
        <authorList>
            <person name="Jaros S."/>
            <person name="Januszkiewicz K."/>
            <person name="Wedrychowicz H."/>
        </authorList>
    </citation>
    <scope>NUCLEOTIDE SEQUENCE [LARGE SCALE GENOMIC DNA]</scope>
    <source>
        <strain evidence="8 9">CGMCC 1.7049</strain>
    </source>
</reference>
<organism evidence="8 9">
    <name type="scientific">Hydrocarboniphaga daqingensis</name>
    <dbReference type="NCBI Taxonomy" id="490188"/>
    <lineage>
        <taxon>Bacteria</taxon>
        <taxon>Pseudomonadati</taxon>
        <taxon>Pseudomonadota</taxon>
        <taxon>Gammaproteobacteria</taxon>
        <taxon>Nevskiales</taxon>
        <taxon>Nevskiaceae</taxon>
        <taxon>Hydrocarboniphaga</taxon>
    </lineage>
</organism>
<dbReference type="NCBIfam" id="NF008305">
    <property type="entry name" value="PRK11097.1"/>
    <property type="match status" value="1"/>
</dbReference>
<accession>A0A1M5RPV1</accession>
<dbReference type="GO" id="GO:0008810">
    <property type="term" value="F:cellulase activity"/>
    <property type="evidence" value="ECO:0007669"/>
    <property type="project" value="UniProtKB-EC"/>
</dbReference>
<comment type="similarity">
    <text evidence="2">Belongs to the glycosyl hydrolase 8 (cellulase D) family.</text>
</comment>
<dbReference type="InterPro" id="IPR012341">
    <property type="entry name" value="6hp_glycosidase-like_sf"/>
</dbReference>
<dbReference type="Pfam" id="PF01270">
    <property type="entry name" value="Glyco_hydro_8"/>
    <property type="match status" value="1"/>
</dbReference>
<dbReference type="Proteomes" id="UP000199758">
    <property type="component" value="Unassembled WGS sequence"/>
</dbReference>
<gene>
    <name evidence="8" type="ORF">SAMN04488068_3124</name>
</gene>
<keyword evidence="7" id="KW-0624">Polysaccharide degradation</keyword>
<evidence type="ECO:0000256" key="5">
    <source>
        <dbReference type="ARBA" id="ARBA00023001"/>
    </source>
</evidence>
<proteinExistence type="inferred from homology"/>
<keyword evidence="5" id="KW-0136">Cellulose degradation</keyword>
<keyword evidence="6" id="KW-0326">Glycosidase</keyword>
<dbReference type="InterPro" id="IPR008928">
    <property type="entry name" value="6-hairpin_glycosidase_sf"/>
</dbReference>
<name>A0A1M5RPV1_9GAMM</name>
<protein>
    <recommendedName>
        <fullName evidence="3">cellulase</fullName>
        <ecNumber evidence="3">3.2.1.4</ecNumber>
    </recommendedName>
</protein>
<dbReference type="InterPro" id="IPR002037">
    <property type="entry name" value="Glyco_hydro_8"/>
</dbReference>
<evidence type="ECO:0000256" key="6">
    <source>
        <dbReference type="ARBA" id="ARBA00023295"/>
    </source>
</evidence>
<comment type="catalytic activity">
    <reaction evidence="1">
        <text>Endohydrolysis of (1-&gt;4)-beta-D-glucosidic linkages in cellulose, lichenin and cereal beta-D-glucans.</text>
        <dbReference type="EC" id="3.2.1.4"/>
    </reaction>
</comment>
<dbReference type="AlphaFoldDB" id="A0A1M5RPV1"/>
<dbReference type="Gene3D" id="1.50.10.10">
    <property type="match status" value="1"/>
</dbReference>
<keyword evidence="9" id="KW-1185">Reference proteome</keyword>
<dbReference type="EMBL" id="FQWZ01000008">
    <property type="protein sequence ID" value="SHH28161.1"/>
    <property type="molecule type" value="Genomic_DNA"/>
</dbReference>
<dbReference type="GO" id="GO:0030245">
    <property type="term" value="P:cellulose catabolic process"/>
    <property type="evidence" value="ECO:0007669"/>
    <property type="project" value="UniProtKB-KW"/>
</dbReference>
<keyword evidence="4" id="KW-0378">Hydrolase</keyword>
<evidence type="ECO:0000256" key="7">
    <source>
        <dbReference type="ARBA" id="ARBA00023326"/>
    </source>
</evidence>
<dbReference type="SUPFAM" id="SSF48208">
    <property type="entry name" value="Six-hairpin glycosidases"/>
    <property type="match status" value="1"/>
</dbReference>
<keyword evidence="7" id="KW-0119">Carbohydrate metabolism</keyword>
<dbReference type="RefSeq" id="WP_175550224.1">
    <property type="nucleotide sequence ID" value="NZ_FQWZ01000008.1"/>
</dbReference>
<evidence type="ECO:0000256" key="2">
    <source>
        <dbReference type="ARBA" id="ARBA00009209"/>
    </source>
</evidence>
<evidence type="ECO:0000256" key="3">
    <source>
        <dbReference type="ARBA" id="ARBA00012601"/>
    </source>
</evidence>
<evidence type="ECO:0000256" key="1">
    <source>
        <dbReference type="ARBA" id="ARBA00000966"/>
    </source>
</evidence>
<evidence type="ECO:0000313" key="9">
    <source>
        <dbReference type="Proteomes" id="UP000199758"/>
    </source>
</evidence>
<evidence type="ECO:0000256" key="4">
    <source>
        <dbReference type="ARBA" id="ARBA00022801"/>
    </source>
</evidence>
<sequence>MKGLVGITGALLLTLVVGLGWLWQRAHAPWTQWQAYAEHFIQPDGRVVDITAGRRSTSEGQAYSLFFALVANDRARFDQILNWTRDNLCDGDFAKRLPAWLWGQRDDGSWGVLDPNAAADADLWIAYTLLQAARIWQDPALAQTARLLLWQIKAQEVVVMGASGKLMLPAPLGFVLDGSRWKLNPSYYPRFQFQGLASDDPEGPWLELWQNYERLLPQIAPRGVVPDWFVLDEAGRVMPDVTAPNLGSYDAIRAYLWPALSVAIDAAGLQRYGGYLDAIRAGGLPPEKIDIVTGAVSGTPPVGFSAAVLPWLKGLSEDAAVQNQLQELQKRRHAGLLGQPAHYYDQVLALFGEGGFDGRYRFDADGRLILRWERLWFGR</sequence>
<dbReference type="PRINTS" id="PR00735">
    <property type="entry name" value="GLHYDRLASE8"/>
</dbReference>